<dbReference type="GO" id="GO:0000035">
    <property type="term" value="F:acyl binding"/>
    <property type="evidence" value="ECO:0007669"/>
    <property type="project" value="TreeGrafter"/>
</dbReference>
<keyword evidence="4 7" id="KW-0276">Fatty acid metabolism</keyword>
<protein>
    <recommendedName>
        <fullName evidence="7">Acyl carrier protein</fullName>
        <shortName evidence="7">ACP</shortName>
    </recommendedName>
</protein>
<evidence type="ECO:0000256" key="4">
    <source>
        <dbReference type="ARBA" id="ARBA00022832"/>
    </source>
</evidence>
<accession>A0A0E2UDA8</accession>
<proteinExistence type="inferred from homology"/>
<dbReference type="NCBIfam" id="NF009104">
    <property type="entry name" value="PRK12449.1"/>
    <property type="match status" value="1"/>
</dbReference>
<evidence type="ECO:0000313" key="11">
    <source>
        <dbReference type="Proteomes" id="UP000217465"/>
    </source>
</evidence>
<dbReference type="EMBL" id="NSGR01000006">
    <property type="protein sequence ID" value="PCH12964.1"/>
    <property type="molecule type" value="Genomic_DNA"/>
</dbReference>
<keyword evidence="5 7" id="KW-0443">Lipid metabolism</keyword>
<dbReference type="Pfam" id="PF00550">
    <property type="entry name" value="PP-binding"/>
    <property type="match status" value="1"/>
</dbReference>
<evidence type="ECO:0000256" key="7">
    <source>
        <dbReference type="HAMAP-Rule" id="MF_01217"/>
    </source>
</evidence>
<organism evidence="10 11">
    <name type="scientific">Streptococcus parauberis</name>
    <dbReference type="NCBI Taxonomy" id="1348"/>
    <lineage>
        <taxon>Bacteria</taxon>
        <taxon>Bacillati</taxon>
        <taxon>Bacillota</taxon>
        <taxon>Bacilli</taxon>
        <taxon>Lactobacillales</taxon>
        <taxon>Streptococcaceae</taxon>
        <taxon>Streptococcus</taxon>
    </lineage>
</organism>
<evidence type="ECO:0000313" key="10">
    <source>
        <dbReference type="EMBL" id="PCH12964.1"/>
    </source>
</evidence>
<dbReference type="GO" id="GO:0009245">
    <property type="term" value="P:lipid A biosynthetic process"/>
    <property type="evidence" value="ECO:0007669"/>
    <property type="project" value="TreeGrafter"/>
</dbReference>
<dbReference type="PANTHER" id="PTHR20863">
    <property type="entry name" value="ACYL CARRIER PROTEIN"/>
    <property type="match status" value="1"/>
</dbReference>
<evidence type="ECO:0000256" key="5">
    <source>
        <dbReference type="ARBA" id="ARBA00023098"/>
    </source>
</evidence>
<feature type="modified residue" description="O-(pantetheine 4'-phosphoryl)serine" evidence="7">
    <location>
        <position position="39"/>
    </location>
</feature>
<evidence type="ECO:0000313" key="9">
    <source>
        <dbReference type="EMBL" id="MDT2732213.1"/>
    </source>
</evidence>
<dbReference type="Gene3D" id="1.10.1200.10">
    <property type="entry name" value="ACP-like"/>
    <property type="match status" value="1"/>
</dbReference>
<keyword evidence="2 7" id="KW-0444">Lipid biosynthesis</keyword>
<dbReference type="InterPro" id="IPR003231">
    <property type="entry name" value="ACP"/>
</dbReference>
<comment type="caution">
    <text evidence="10">The sequence shown here is derived from an EMBL/GenBank/DDBJ whole genome shotgun (WGS) entry which is preliminary data.</text>
</comment>
<dbReference type="GO" id="GO:0000036">
    <property type="term" value="F:acyl carrier activity"/>
    <property type="evidence" value="ECO:0007669"/>
    <property type="project" value="UniProtKB-UniRule"/>
</dbReference>
<dbReference type="SUPFAM" id="SSF47336">
    <property type="entry name" value="ACP-like"/>
    <property type="match status" value="1"/>
</dbReference>
<reference evidence="10 11" key="1">
    <citation type="submission" date="2016-06" db="EMBL/GenBank/DDBJ databases">
        <authorList>
            <person name="Haines A.N."/>
            <person name="Council K.R."/>
        </authorList>
    </citation>
    <scope>NUCLEOTIDE SEQUENCE [LARGE SCALE GENOMIC DNA]</scope>
    <source>
        <strain evidence="10 11">SP158-29</strain>
    </source>
</reference>
<evidence type="ECO:0000256" key="1">
    <source>
        <dbReference type="ARBA" id="ARBA00022450"/>
    </source>
</evidence>
<comment type="pathway">
    <text evidence="7">Lipid metabolism; fatty acid biosynthesis.</text>
</comment>
<comment type="PTM">
    <text evidence="7">4'-phosphopantetheine is transferred from CoA to a specific serine of apo-ACP by AcpS. This modification is essential for activity because fatty acids are bound in thioester linkage to the sulfhydryl of the prosthetic group.</text>
</comment>
<keyword evidence="6 7" id="KW-0275">Fatty acid biosynthesis</keyword>
<dbReference type="NCBIfam" id="NF002150">
    <property type="entry name" value="PRK00982.1-4"/>
    <property type="match status" value="1"/>
</dbReference>
<dbReference type="HAMAP" id="MF_01217">
    <property type="entry name" value="Acyl_carrier"/>
    <property type="match status" value="1"/>
</dbReference>
<evidence type="ECO:0000256" key="6">
    <source>
        <dbReference type="ARBA" id="ARBA00023160"/>
    </source>
</evidence>
<dbReference type="eggNOG" id="COG0236">
    <property type="taxonomic scope" value="Bacteria"/>
</dbReference>
<evidence type="ECO:0000259" key="8">
    <source>
        <dbReference type="PROSITE" id="PS50075"/>
    </source>
</evidence>
<comment type="similarity">
    <text evidence="7">Belongs to the acyl carrier protein (ACP) family.</text>
</comment>
<dbReference type="OrthoDB" id="9804551at2"/>
<dbReference type="EMBL" id="JARQAG010000012">
    <property type="protein sequence ID" value="MDT2732213.1"/>
    <property type="molecule type" value="Genomic_DNA"/>
</dbReference>
<dbReference type="STRING" id="936154.STP_0023"/>
<keyword evidence="1 7" id="KW-0596">Phosphopantetheine</keyword>
<dbReference type="PROSITE" id="PS50075">
    <property type="entry name" value="CARRIER"/>
    <property type="match status" value="1"/>
</dbReference>
<gene>
    <name evidence="10" type="primary">acpM</name>
    <name evidence="7" type="synonym">acpP</name>
    <name evidence="10" type="ORF">A9Y57_00733</name>
    <name evidence="9" type="ORF">P7G31_08155</name>
</gene>
<name>A0A0E2UDA8_9STRE</name>
<dbReference type="RefSeq" id="WP_003104799.1">
    <property type="nucleotide sequence ID" value="NZ_BAWT01000013.1"/>
</dbReference>
<comment type="subcellular location">
    <subcellularLocation>
        <location evidence="7">Cytoplasm</location>
    </subcellularLocation>
</comment>
<sequence>MTRNDILERLTRIIQEIEANELPEINESTNFEKDLDADSIKLTEFIINVEDDFNISIPDEDAEDMKTVGDMITYISNRLN</sequence>
<evidence type="ECO:0000256" key="3">
    <source>
        <dbReference type="ARBA" id="ARBA00022553"/>
    </source>
</evidence>
<reference evidence="9" key="2">
    <citation type="submission" date="2023-03" db="EMBL/GenBank/DDBJ databases">
        <authorList>
            <person name="Shen W."/>
            <person name="Cai J."/>
        </authorList>
    </citation>
    <scope>NUCLEOTIDE SEQUENCE</scope>
    <source>
        <strain evidence="9">P82-2</strain>
    </source>
</reference>
<dbReference type="GO" id="GO:0005829">
    <property type="term" value="C:cytosol"/>
    <property type="evidence" value="ECO:0007669"/>
    <property type="project" value="TreeGrafter"/>
</dbReference>
<dbReference type="AlphaFoldDB" id="A0A0E2UDA8"/>
<evidence type="ECO:0000256" key="2">
    <source>
        <dbReference type="ARBA" id="ARBA00022516"/>
    </source>
</evidence>
<dbReference type="GeneID" id="61421608"/>
<comment type="function">
    <text evidence="7">Carrier of the growing fatty acid chain in fatty acid biosynthesis.</text>
</comment>
<dbReference type="InterPro" id="IPR036736">
    <property type="entry name" value="ACP-like_sf"/>
</dbReference>
<dbReference type="GO" id="GO:0016020">
    <property type="term" value="C:membrane"/>
    <property type="evidence" value="ECO:0007669"/>
    <property type="project" value="GOC"/>
</dbReference>
<dbReference type="PANTHER" id="PTHR20863:SF76">
    <property type="entry name" value="CARRIER DOMAIN-CONTAINING PROTEIN"/>
    <property type="match status" value="1"/>
</dbReference>
<dbReference type="Proteomes" id="UP000217465">
    <property type="component" value="Unassembled WGS sequence"/>
</dbReference>
<feature type="domain" description="Carrier" evidence="8">
    <location>
        <begin position="1"/>
        <end position="79"/>
    </location>
</feature>
<dbReference type="OMA" id="MFFEDEF"/>
<keyword evidence="7" id="KW-0963">Cytoplasm</keyword>
<dbReference type="Proteomes" id="UP001180515">
    <property type="component" value="Unassembled WGS sequence"/>
</dbReference>
<keyword evidence="3 7" id="KW-0597">Phosphoprotein</keyword>
<dbReference type="InterPro" id="IPR009081">
    <property type="entry name" value="PP-bd_ACP"/>
</dbReference>
<dbReference type="UniPathway" id="UPA00094"/>